<sequence>MLNPQKARNDLEKILDDKEYQVYVDDSKSILEIWWEKAEKWLAKQLGDLFPSFIPSNGTTQWLFISIIIGIVLLLALILFFILRDVNRSYRFRNKPIQSLNEMNWSFQDHLSEAGKQEALEAYTAATRHMFLALLLYCHEKKMLEARIWKTNWEYYAELQKVNKEWAMHFKSLALFFDEVTYGERNLEKEEFGEYREKIMTWFEFARTANEQITTTR</sequence>
<evidence type="ECO:0008006" key="4">
    <source>
        <dbReference type="Google" id="ProtNLM"/>
    </source>
</evidence>
<evidence type="ECO:0000313" key="3">
    <source>
        <dbReference type="Proteomes" id="UP000027936"/>
    </source>
</evidence>
<reference evidence="2 3" key="1">
    <citation type="submission" date="2014-04" db="EMBL/GenBank/DDBJ databases">
        <title>Draft genome sequence of Bacillus azotoformans MEV2011, a (co-) denitrifying strain unable to grow in the presence of oxygen.</title>
        <authorList>
            <person name="Nielsen M."/>
            <person name="Schreiber L."/>
            <person name="Finster K."/>
            <person name="Schramm A."/>
        </authorList>
    </citation>
    <scope>NUCLEOTIDE SEQUENCE [LARGE SCALE GENOMIC DNA]</scope>
    <source>
        <strain evidence="2 3">MEV2011</strain>
    </source>
</reference>
<dbReference type="PATRIC" id="fig|1348973.3.peg.3542"/>
<name>A0A072NJL8_SCHAZ</name>
<evidence type="ECO:0000256" key="1">
    <source>
        <dbReference type="SAM" id="Phobius"/>
    </source>
</evidence>
<accession>A0A072NJL8</accession>
<keyword evidence="1" id="KW-1133">Transmembrane helix</keyword>
<organism evidence="2 3">
    <name type="scientific">Schinkia azotoformans MEV2011</name>
    <dbReference type="NCBI Taxonomy" id="1348973"/>
    <lineage>
        <taxon>Bacteria</taxon>
        <taxon>Bacillati</taxon>
        <taxon>Bacillota</taxon>
        <taxon>Bacilli</taxon>
        <taxon>Bacillales</taxon>
        <taxon>Bacillaceae</taxon>
        <taxon>Calidifontibacillus/Schinkia group</taxon>
        <taxon>Schinkia</taxon>
    </lineage>
</organism>
<feature type="transmembrane region" description="Helical" evidence="1">
    <location>
        <begin position="62"/>
        <end position="83"/>
    </location>
</feature>
<dbReference type="AlphaFoldDB" id="A0A072NJL8"/>
<proteinExistence type="predicted"/>
<dbReference type="OrthoDB" id="2435598at2"/>
<dbReference type="EMBL" id="JJRY01000018">
    <property type="protein sequence ID" value="KEF37073.1"/>
    <property type="molecule type" value="Genomic_DNA"/>
</dbReference>
<dbReference type="RefSeq" id="WP_035197243.1">
    <property type="nucleotide sequence ID" value="NZ_JJRY01000018.1"/>
</dbReference>
<evidence type="ECO:0000313" key="2">
    <source>
        <dbReference type="EMBL" id="KEF37073.1"/>
    </source>
</evidence>
<keyword evidence="1" id="KW-0472">Membrane</keyword>
<comment type="caution">
    <text evidence="2">The sequence shown here is derived from an EMBL/GenBank/DDBJ whole genome shotgun (WGS) entry which is preliminary data.</text>
</comment>
<dbReference type="Proteomes" id="UP000027936">
    <property type="component" value="Unassembled WGS sequence"/>
</dbReference>
<gene>
    <name evidence="2" type="ORF">M670_03664</name>
</gene>
<protein>
    <recommendedName>
        <fullName evidence="4">DUF4129 domain-containing protein</fullName>
    </recommendedName>
</protein>
<keyword evidence="1" id="KW-0812">Transmembrane</keyword>